<comment type="caution">
    <text evidence="2">The sequence shown here is derived from an EMBL/GenBank/DDBJ whole genome shotgun (WGS) entry which is preliminary data.</text>
</comment>
<keyword evidence="3" id="KW-1185">Reference proteome</keyword>
<accession>A0A327Z4H8</accession>
<feature type="region of interest" description="Disordered" evidence="1">
    <location>
        <begin position="50"/>
        <end position="141"/>
    </location>
</feature>
<proteinExistence type="predicted"/>
<dbReference type="Proteomes" id="UP000249341">
    <property type="component" value="Unassembled WGS sequence"/>
</dbReference>
<dbReference type="AlphaFoldDB" id="A0A327Z4H8"/>
<evidence type="ECO:0000313" key="2">
    <source>
        <dbReference type="EMBL" id="RAK30531.1"/>
    </source>
</evidence>
<evidence type="ECO:0000256" key="1">
    <source>
        <dbReference type="SAM" id="MobiDB-lite"/>
    </source>
</evidence>
<reference evidence="2 3" key="1">
    <citation type="submission" date="2018-06" db="EMBL/GenBank/DDBJ databases">
        <title>Genomic Encyclopedia of Type Strains, Phase III (KMG-III): the genomes of soil and plant-associated and newly described type strains.</title>
        <authorList>
            <person name="Whitman W."/>
        </authorList>
    </citation>
    <scope>NUCLEOTIDE SEQUENCE [LARGE SCALE GENOMIC DNA]</scope>
    <source>
        <strain evidence="2 3">CGMCC 4.7090</strain>
    </source>
</reference>
<sequence length="304" mass="29651">MWRPQLKIVALAALPVLLLTGGVTYLLRMSSTTGVAISSPSAAAVLGSAAASSGEPGEPGGPAGTAAPVGSAGSAGPGTAPGTSASPGTSTSHSPGSAPGSTAGAAPGTTIGTSPGTSPGQTPAAPGQSPSPVNPPKPERATITVGGVRLDNSVPNDDRCLTFTNTGFDQPVRVVGADVPDGPAFMIASESERCQDPDLLGHSFRSCDGATLQPGGTGCDSGVGVRPGGPPESDGGLKAVLYTGTLQLTLRATCTSRTGQPCASLPARFAPSAAAPVEVTWTDPGRTRSLLVDEEPPSPSPNGG</sequence>
<dbReference type="RefSeq" id="WP_111652577.1">
    <property type="nucleotide sequence ID" value="NZ_JACHWI010000007.1"/>
</dbReference>
<organism evidence="2 3">
    <name type="scientific">Actinoplanes lutulentus</name>
    <dbReference type="NCBI Taxonomy" id="1287878"/>
    <lineage>
        <taxon>Bacteria</taxon>
        <taxon>Bacillati</taxon>
        <taxon>Actinomycetota</taxon>
        <taxon>Actinomycetes</taxon>
        <taxon>Micromonosporales</taxon>
        <taxon>Micromonosporaceae</taxon>
        <taxon>Actinoplanes</taxon>
    </lineage>
</organism>
<feature type="compositionally biased region" description="Low complexity" evidence="1">
    <location>
        <begin position="64"/>
        <end position="124"/>
    </location>
</feature>
<dbReference type="EMBL" id="QLMJ01000016">
    <property type="protein sequence ID" value="RAK30531.1"/>
    <property type="molecule type" value="Genomic_DNA"/>
</dbReference>
<gene>
    <name evidence="2" type="ORF">B0I29_116190</name>
</gene>
<evidence type="ECO:0000313" key="3">
    <source>
        <dbReference type="Proteomes" id="UP000249341"/>
    </source>
</evidence>
<feature type="region of interest" description="Disordered" evidence="1">
    <location>
        <begin position="282"/>
        <end position="304"/>
    </location>
</feature>
<name>A0A327Z4H8_9ACTN</name>
<protein>
    <submittedName>
        <fullName evidence="2">Uncharacterized protein</fullName>
    </submittedName>
</protein>